<evidence type="ECO:0000256" key="13">
    <source>
        <dbReference type="ARBA" id="ARBA00062344"/>
    </source>
</evidence>
<evidence type="ECO:0000256" key="10">
    <source>
        <dbReference type="ARBA" id="ARBA00048619"/>
    </source>
</evidence>
<feature type="domain" description="Methyltransferase small" evidence="20">
    <location>
        <begin position="51"/>
        <end position="136"/>
    </location>
</feature>
<evidence type="ECO:0000256" key="3">
    <source>
        <dbReference type="ARBA" id="ARBA00022499"/>
    </source>
</evidence>
<keyword evidence="8" id="KW-0072">Autophagy</keyword>
<evidence type="ECO:0000256" key="17">
    <source>
        <dbReference type="ARBA" id="ARBA00083337"/>
    </source>
</evidence>
<dbReference type="FunFam" id="3.40.50.150:FF:000077">
    <property type="entry name" value="HemK methyltransferase family member 2"/>
    <property type="match status" value="1"/>
</dbReference>
<evidence type="ECO:0000256" key="11">
    <source>
        <dbReference type="ARBA" id="ARBA00050903"/>
    </source>
</evidence>
<keyword evidence="5" id="KW-0808">Transferase</keyword>
<evidence type="ECO:0000256" key="12">
    <source>
        <dbReference type="ARBA" id="ARBA00053180"/>
    </source>
</evidence>
<dbReference type="Pfam" id="PF05175">
    <property type="entry name" value="MTS"/>
    <property type="match status" value="1"/>
</dbReference>
<evidence type="ECO:0000256" key="5">
    <source>
        <dbReference type="ARBA" id="ARBA00022679"/>
    </source>
</evidence>
<dbReference type="AlphaFoldDB" id="A0A1I8AXW7"/>
<comment type="catalytic activity">
    <reaction evidence="10">
        <text>L-lysyl-[histone] + S-adenosyl-L-methionine = N(6)-methyl-L-lysyl-[histone] + S-adenosyl-L-homocysteine + H(+)</text>
        <dbReference type="Rhea" id="RHEA:10024"/>
        <dbReference type="Rhea" id="RHEA-COMP:9845"/>
        <dbReference type="Rhea" id="RHEA-COMP:9846"/>
        <dbReference type="ChEBI" id="CHEBI:15378"/>
        <dbReference type="ChEBI" id="CHEBI:29969"/>
        <dbReference type="ChEBI" id="CHEBI:57856"/>
        <dbReference type="ChEBI" id="CHEBI:59789"/>
        <dbReference type="ChEBI" id="CHEBI:61929"/>
    </reaction>
    <physiologicalReaction direction="left-to-right" evidence="10">
        <dbReference type="Rhea" id="RHEA:10025"/>
    </physiologicalReaction>
</comment>
<evidence type="ECO:0000256" key="18">
    <source>
        <dbReference type="ARBA" id="ARBA00093624"/>
    </source>
</evidence>
<dbReference type="CDD" id="cd01612">
    <property type="entry name" value="Ubl_ATG12"/>
    <property type="match status" value="1"/>
</dbReference>
<dbReference type="PANTHER" id="PTHR45875:SF1">
    <property type="entry name" value="METHYLTRANSFERASE N6AMT1"/>
    <property type="match status" value="1"/>
</dbReference>
<evidence type="ECO:0000256" key="7">
    <source>
        <dbReference type="ARBA" id="ARBA00022786"/>
    </source>
</evidence>
<comment type="subunit">
    <text evidence="13">Heterodimer; heterodimerization with TRMT112 is required for S-adenosyl-L-methionine-binding.</text>
</comment>
<dbReference type="GO" id="GO:0003676">
    <property type="term" value="F:nucleic acid binding"/>
    <property type="evidence" value="ECO:0007669"/>
    <property type="project" value="InterPro"/>
</dbReference>
<dbReference type="InterPro" id="IPR002052">
    <property type="entry name" value="DNA_methylase_N6_adenine_CS"/>
</dbReference>
<dbReference type="SUPFAM" id="SSF54236">
    <property type="entry name" value="Ubiquitin-like"/>
    <property type="match status" value="1"/>
</dbReference>
<dbReference type="SUPFAM" id="SSF53335">
    <property type="entry name" value="S-adenosyl-L-methionine-dependent methyltransferases"/>
    <property type="match status" value="1"/>
</dbReference>
<keyword evidence="3" id="KW-1017">Isopeptide bond</keyword>
<dbReference type="InterPro" id="IPR007848">
    <property type="entry name" value="Small_mtfrase_dom"/>
</dbReference>
<dbReference type="InterPro" id="IPR052190">
    <property type="entry name" value="Euk-Arch_PrmC-MTase"/>
</dbReference>
<dbReference type="InterPro" id="IPR007242">
    <property type="entry name" value="Atg12"/>
</dbReference>
<dbReference type="GO" id="GO:0005737">
    <property type="term" value="C:cytoplasm"/>
    <property type="evidence" value="ECO:0007669"/>
    <property type="project" value="InterPro"/>
</dbReference>
<dbReference type="Gene3D" id="3.10.20.90">
    <property type="entry name" value="Phosphatidylinositol 3-kinase Catalytic Subunit, Chain A, domain 1"/>
    <property type="match status" value="1"/>
</dbReference>
<proteinExistence type="inferred from homology"/>
<dbReference type="Pfam" id="PF04110">
    <property type="entry name" value="APG12"/>
    <property type="match status" value="1"/>
</dbReference>
<name>A0A1I8AXW7_MELHA</name>
<organism evidence="21 22">
    <name type="scientific">Meloidogyne hapla</name>
    <name type="common">Root-knot nematode worm</name>
    <dbReference type="NCBI Taxonomy" id="6305"/>
    <lineage>
        <taxon>Eukaryota</taxon>
        <taxon>Metazoa</taxon>
        <taxon>Ecdysozoa</taxon>
        <taxon>Nematoda</taxon>
        <taxon>Chromadorea</taxon>
        <taxon>Rhabditida</taxon>
        <taxon>Tylenchina</taxon>
        <taxon>Tylenchomorpha</taxon>
        <taxon>Tylenchoidea</taxon>
        <taxon>Meloidogynidae</taxon>
        <taxon>Meloidogyninae</taxon>
        <taxon>Meloidogyne</taxon>
    </lineage>
</organism>
<evidence type="ECO:0000256" key="14">
    <source>
        <dbReference type="ARBA" id="ARBA00075330"/>
    </source>
</evidence>
<dbReference type="InterPro" id="IPR029063">
    <property type="entry name" value="SAM-dependent_MTases_sf"/>
</dbReference>
<dbReference type="WBParaSite" id="MhA1_Contig1000.frz3.gene18">
    <property type="protein sequence ID" value="MhA1_Contig1000.frz3.gene18"/>
    <property type="gene ID" value="MhA1_Contig1000.frz3.gene18"/>
</dbReference>
<keyword evidence="9" id="KW-0539">Nucleus</keyword>
<sequence>MTENYIPTPEYKIDSELHGNVYPPSEDTFLLIDALAKEKDTIISLNPLISLEIGCGSGVVTCFLQKLLKTKNLLSSICTDLNLCALNCTKETAKLNSIGLEFLEFIHCDAFGPLFPRLNNSLDLLLLNPPYVLTKENPKNEKDICFAGGPEGRNLLNKLLPFISKLLSPNGIFYLVAIKENNIFDLISIKNSQLKLSSNIKEIQSNTPKISTISSNKITLYLKPVGNAPQLKKEFTKYKVDPNWTIFNLQQTLRKLLGVKTEPIYLFIKEAFAPNPESTIGSLYQCFGTEGGILYIHYGLTPAWG</sequence>
<dbReference type="GO" id="GO:0005634">
    <property type="term" value="C:nucleus"/>
    <property type="evidence" value="ECO:0007669"/>
    <property type="project" value="UniProtKB-SubCell"/>
</dbReference>
<dbReference type="GO" id="GO:0035657">
    <property type="term" value="C:eRF1 methyltransferase complex"/>
    <property type="evidence" value="ECO:0007669"/>
    <property type="project" value="TreeGrafter"/>
</dbReference>
<dbReference type="InterPro" id="IPR029071">
    <property type="entry name" value="Ubiquitin-like_domsf"/>
</dbReference>
<comment type="function">
    <text evidence="12">Methyltransferase that can methylate proteins and, to a lower extent, arsenic. Catalytic subunit of a heterodimer with TRMT112, which monomethylates 'Lys-12' of histone H4 (H4K12me1), a modification present at the promoters of numerous genes encoding cell cycle regulators. Catalytic subunit of a heterodimer with TRMT112, which catalyzes N5-methylation of Glu residue of proteins with a Gly-Gln-Xaa-Xaa-Xaa-Arg motif. Methylates ETF1 on 'Gln-185'; ETF1 needs to be complexed to ERF3 in its GTP-bound form to be efficiently methylated. May also play a role in the modulation of arsenic-induced toxicity by mediating the conversion of monomethylarsonous acid (3+) into the less toxic dimethylarsonic acid. It however only plays a limited role in arsenic metabolism compared with AS3MT.</text>
</comment>
<evidence type="ECO:0000256" key="6">
    <source>
        <dbReference type="ARBA" id="ARBA00022691"/>
    </source>
</evidence>
<dbReference type="GO" id="GO:0032259">
    <property type="term" value="P:methylation"/>
    <property type="evidence" value="ECO:0007669"/>
    <property type="project" value="UniProtKB-KW"/>
</dbReference>
<accession>A0A1I8AXW7</accession>
<evidence type="ECO:0000256" key="19">
    <source>
        <dbReference type="ARBA" id="ARBA00093667"/>
    </source>
</evidence>
<dbReference type="Gene3D" id="3.40.50.150">
    <property type="entry name" value="Vaccinia Virus protein VP39"/>
    <property type="match status" value="1"/>
</dbReference>
<comment type="subcellular location">
    <subcellularLocation>
        <location evidence="1">Nucleus</location>
    </subcellularLocation>
</comment>
<keyword evidence="7" id="KW-0833">Ubl conjugation pathway</keyword>
<comment type="similarity">
    <text evidence="2">Belongs to the eukaryotic/archaeal PrmC-related family.</text>
</comment>
<evidence type="ECO:0000259" key="20">
    <source>
        <dbReference type="Pfam" id="PF05175"/>
    </source>
</evidence>
<evidence type="ECO:0000256" key="8">
    <source>
        <dbReference type="ARBA" id="ARBA00023006"/>
    </source>
</evidence>
<dbReference type="PANTHER" id="PTHR45875">
    <property type="entry name" value="METHYLTRANSFERASE N6AMT1"/>
    <property type="match status" value="1"/>
</dbReference>
<reference evidence="22" key="1">
    <citation type="submission" date="2016-11" db="UniProtKB">
        <authorList>
            <consortium name="WormBaseParasite"/>
        </authorList>
    </citation>
    <scope>IDENTIFICATION</scope>
</reference>
<keyword evidence="21" id="KW-1185">Reference proteome</keyword>
<keyword evidence="6" id="KW-0949">S-adenosyl-L-methionine</keyword>
<evidence type="ECO:0000313" key="21">
    <source>
        <dbReference type="Proteomes" id="UP000095281"/>
    </source>
</evidence>
<dbReference type="Proteomes" id="UP000095281">
    <property type="component" value="Unplaced"/>
</dbReference>
<dbReference type="GO" id="GO:0036009">
    <property type="term" value="F:protein-glutamine N-methyltransferase activity"/>
    <property type="evidence" value="ECO:0007669"/>
    <property type="project" value="UniProtKB-ARBA"/>
</dbReference>
<keyword evidence="4" id="KW-0489">Methyltransferase</keyword>
<dbReference type="GO" id="GO:0000045">
    <property type="term" value="P:autophagosome assembly"/>
    <property type="evidence" value="ECO:0007669"/>
    <property type="project" value="InterPro"/>
</dbReference>
<dbReference type="PROSITE" id="PS00092">
    <property type="entry name" value="N6_MTASE"/>
    <property type="match status" value="1"/>
</dbReference>
<evidence type="ECO:0000256" key="16">
    <source>
        <dbReference type="ARBA" id="ARBA00080992"/>
    </source>
</evidence>
<evidence type="ECO:0000256" key="9">
    <source>
        <dbReference type="ARBA" id="ARBA00023242"/>
    </source>
</evidence>
<comment type="catalytic activity">
    <reaction evidence="11">
        <text>methylarsonous acid + S-adenosyl-L-methionine = dimethylarsinate + S-adenosyl-L-homocysteine + 2 H(+)</text>
        <dbReference type="Rhea" id="RHEA:11684"/>
        <dbReference type="ChEBI" id="CHEBI:15378"/>
        <dbReference type="ChEBI" id="CHEBI:16223"/>
        <dbReference type="ChEBI" id="CHEBI:17826"/>
        <dbReference type="ChEBI" id="CHEBI:57856"/>
        <dbReference type="ChEBI" id="CHEBI:59789"/>
    </reaction>
</comment>
<protein>
    <recommendedName>
        <fullName evidence="18">Methyltransferase HEMK2</fullName>
    </recommendedName>
    <alternativeName>
        <fullName evidence="17">HemK methyltransferase family member 2</fullName>
    </alternativeName>
    <alternativeName>
        <fullName evidence="15">Lysine N-methyltransferase 9</fullName>
    </alternativeName>
    <alternativeName>
        <fullName evidence="14">Methylarsonite methyltransferase N6AMT1</fullName>
    </alternativeName>
    <alternativeName>
        <fullName evidence="19">Methyltransferase N6AMT1</fullName>
    </alternativeName>
    <alternativeName>
        <fullName evidence="16">Protein N(5)-glutamine methyltransferase</fullName>
    </alternativeName>
</protein>
<evidence type="ECO:0000256" key="2">
    <source>
        <dbReference type="ARBA" id="ARBA00006149"/>
    </source>
</evidence>
<evidence type="ECO:0000256" key="4">
    <source>
        <dbReference type="ARBA" id="ARBA00022603"/>
    </source>
</evidence>
<evidence type="ECO:0000256" key="15">
    <source>
        <dbReference type="ARBA" id="ARBA00076540"/>
    </source>
</evidence>
<evidence type="ECO:0000256" key="1">
    <source>
        <dbReference type="ARBA" id="ARBA00004123"/>
    </source>
</evidence>
<evidence type="ECO:0000313" key="22">
    <source>
        <dbReference type="WBParaSite" id="MhA1_Contig1000.frz3.gene18"/>
    </source>
</evidence>
<dbReference type="CDD" id="cd02440">
    <property type="entry name" value="AdoMet_MTases"/>
    <property type="match status" value="1"/>
</dbReference>